<dbReference type="Pfam" id="PF07012">
    <property type="entry name" value="Curlin_rpt"/>
    <property type="match status" value="1"/>
</dbReference>
<proteinExistence type="inferred from homology"/>
<dbReference type="EMBL" id="JBHTJO010000001">
    <property type="protein sequence ID" value="MFD0986958.1"/>
    <property type="molecule type" value="Genomic_DNA"/>
</dbReference>
<organism evidence="5 6">
    <name type="scientific">Methyloligella solikamskensis</name>
    <dbReference type="NCBI Taxonomy" id="1177756"/>
    <lineage>
        <taxon>Bacteria</taxon>
        <taxon>Pseudomonadati</taxon>
        <taxon>Pseudomonadota</taxon>
        <taxon>Alphaproteobacteria</taxon>
        <taxon>Hyphomicrobiales</taxon>
        <taxon>Hyphomicrobiaceae</taxon>
        <taxon>Methyloligella</taxon>
    </lineage>
</organism>
<name>A0ABW3JB13_9HYPH</name>
<evidence type="ECO:0000313" key="6">
    <source>
        <dbReference type="Proteomes" id="UP001597102"/>
    </source>
</evidence>
<keyword evidence="6" id="KW-1185">Reference proteome</keyword>
<dbReference type="InterPro" id="IPR009742">
    <property type="entry name" value="Curlin_rpt"/>
</dbReference>
<dbReference type="RefSeq" id="WP_379088049.1">
    <property type="nucleotide sequence ID" value="NZ_JBHTJO010000001.1"/>
</dbReference>
<protein>
    <submittedName>
        <fullName evidence="5">Curlin</fullName>
    </submittedName>
</protein>
<comment type="similarity">
    <text evidence="1">Belongs to the CsgA/CsgB family.</text>
</comment>
<keyword evidence="2 4" id="KW-0732">Signal</keyword>
<feature type="signal peptide" evidence="4">
    <location>
        <begin position="1"/>
        <end position="32"/>
    </location>
</feature>
<evidence type="ECO:0000256" key="2">
    <source>
        <dbReference type="ARBA" id="ARBA00022729"/>
    </source>
</evidence>
<evidence type="ECO:0000256" key="1">
    <source>
        <dbReference type="ARBA" id="ARBA00009766"/>
    </source>
</evidence>
<gene>
    <name evidence="5" type="ORF">ACFQ2F_07580</name>
</gene>
<dbReference type="Proteomes" id="UP001597102">
    <property type="component" value="Unassembled WGS sequence"/>
</dbReference>
<accession>A0ABW3JB13</accession>
<reference evidence="6" key="1">
    <citation type="journal article" date="2019" name="Int. J. Syst. Evol. Microbiol.">
        <title>The Global Catalogue of Microorganisms (GCM) 10K type strain sequencing project: providing services to taxonomists for standard genome sequencing and annotation.</title>
        <authorList>
            <consortium name="The Broad Institute Genomics Platform"/>
            <consortium name="The Broad Institute Genome Sequencing Center for Infectious Disease"/>
            <person name="Wu L."/>
            <person name="Ma J."/>
        </authorList>
    </citation>
    <scope>NUCLEOTIDE SEQUENCE [LARGE SCALE GENOMIC DNA]</scope>
    <source>
        <strain evidence="6">CCUG 61697</strain>
    </source>
</reference>
<evidence type="ECO:0000256" key="3">
    <source>
        <dbReference type="SAM" id="MobiDB-lite"/>
    </source>
</evidence>
<comment type="caution">
    <text evidence="5">The sequence shown here is derived from an EMBL/GenBank/DDBJ whole genome shotgun (WGS) entry which is preliminary data.</text>
</comment>
<feature type="region of interest" description="Disordered" evidence="3">
    <location>
        <begin position="63"/>
        <end position="98"/>
    </location>
</feature>
<dbReference type="PROSITE" id="PS51257">
    <property type="entry name" value="PROKAR_LIPOPROTEIN"/>
    <property type="match status" value="1"/>
</dbReference>
<feature type="chain" id="PRO_5046597151" evidence="4">
    <location>
        <begin position="33"/>
        <end position="148"/>
    </location>
</feature>
<evidence type="ECO:0000256" key="4">
    <source>
        <dbReference type="SAM" id="SignalP"/>
    </source>
</evidence>
<evidence type="ECO:0000313" key="5">
    <source>
        <dbReference type="EMBL" id="MFD0986958.1"/>
    </source>
</evidence>
<sequence length="148" mass="15749">MTRKTRIKTFKTTMAALVIGACSLGVPATASAGGTISFGITPSGDTARMISTGLQIYSMVEDHKNGSKGRKKNNAHVDQKGKRNAAAIGQSGRRNNGFVVQRGDDHSATLDQRGRNNTLGVFQFGRGATFDGRQNGYGRNAIVFQGGW</sequence>